<dbReference type="RefSeq" id="XP_040792266.1">
    <property type="nucleotide sequence ID" value="XM_040931452.1"/>
</dbReference>
<name>A0A9P4GNG3_9PLEO</name>
<comment type="caution">
    <text evidence="1">The sequence shown here is derived from an EMBL/GenBank/DDBJ whole genome shotgun (WGS) entry which is preliminary data.</text>
</comment>
<gene>
    <name evidence="1" type="ORF">K460DRAFT_349865</name>
</gene>
<dbReference type="Proteomes" id="UP000800039">
    <property type="component" value="Unassembled WGS sequence"/>
</dbReference>
<evidence type="ECO:0000313" key="1">
    <source>
        <dbReference type="EMBL" id="KAF1849703.1"/>
    </source>
</evidence>
<protein>
    <submittedName>
        <fullName evidence="1">Uncharacterized protein</fullName>
    </submittedName>
</protein>
<accession>A0A9P4GNG3</accession>
<dbReference type="GeneID" id="63848704"/>
<organism evidence="1 2">
    <name type="scientific">Cucurbitaria berberidis CBS 394.84</name>
    <dbReference type="NCBI Taxonomy" id="1168544"/>
    <lineage>
        <taxon>Eukaryota</taxon>
        <taxon>Fungi</taxon>
        <taxon>Dikarya</taxon>
        <taxon>Ascomycota</taxon>
        <taxon>Pezizomycotina</taxon>
        <taxon>Dothideomycetes</taxon>
        <taxon>Pleosporomycetidae</taxon>
        <taxon>Pleosporales</taxon>
        <taxon>Pleosporineae</taxon>
        <taxon>Cucurbitariaceae</taxon>
        <taxon>Cucurbitaria</taxon>
    </lineage>
</organism>
<keyword evidence="2" id="KW-1185">Reference proteome</keyword>
<dbReference type="AlphaFoldDB" id="A0A9P4GNG3"/>
<sequence>MQRRQIKKLASKAKGTKLTNFDALLHDIRSKLGPDWEFYLEFLDGAIRATARGQDVSAWFEQVEQLVEGREDVAFSHQGVLFLLAEMGVKVRSEAPSTNSMPPPPLPAPLVPLPLLPSEIQPAQHTADYRSKLPLDFNRSTRPPMPSSATSSSQPRMSNIAFMGSRQAVNAKPSALNNGVDPIFFTDPAFKRDVQDFFGISTQRSGTRDHTTRHYNQNELVLPYNAKEDDLNVWKKRVEAGYEVKDKDAEGASKRGERVALFEQTQQIELSD</sequence>
<evidence type="ECO:0000313" key="2">
    <source>
        <dbReference type="Proteomes" id="UP000800039"/>
    </source>
</evidence>
<reference evidence="1" key="1">
    <citation type="submission" date="2020-01" db="EMBL/GenBank/DDBJ databases">
        <authorList>
            <consortium name="DOE Joint Genome Institute"/>
            <person name="Haridas S."/>
            <person name="Albert R."/>
            <person name="Binder M."/>
            <person name="Bloem J."/>
            <person name="Labutti K."/>
            <person name="Salamov A."/>
            <person name="Andreopoulos B."/>
            <person name="Baker S.E."/>
            <person name="Barry K."/>
            <person name="Bills G."/>
            <person name="Bluhm B.H."/>
            <person name="Cannon C."/>
            <person name="Castanera R."/>
            <person name="Culley D.E."/>
            <person name="Daum C."/>
            <person name="Ezra D."/>
            <person name="Gonzalez J.B."/>
            <person name="Henrissat B."/>
            <person name="Kuo A."/>
            <person name="Liang C."/>
            <person name="Lipzen A."/>
            <person name="Lutzoni F."/>
            <person name="Magnuson J."/>
            <person name="Mondo S."/>
            <person name="Nolan M."/>
            <person name="Ohm R."/>
            <person name="Pangilinan J."/>
            <person name="Park H.-J."/>
            <person name="Ramirez L."/>
            <person name="Alfaro M."/>
            <person name="Sun H."/>
            <person name="Tritt A."/>
            <person name="Yoshinaga Y."/>
            <person name="Zwiers L.-H."/>
            <person name="Turgeon B.G."/>
            <person name="Goodwin S.B."/>
            <person name="Spatafora J.W."/>
            <person name="Crous P.W."/>
            <person name="Grigoriev I.V."/>
        </authorList>
    </citation>
    <scope>NUCLEOTIDE SEQUENCE</scope>
    <source>
        <strain evidence="1">CBS 394.84</strain>
    </source>
</reference>
<proteinExistence type="predicted"/>
<dbReference type="EMBL" id="ML976614">
    <property type="protein sequence ID" value="KAF1849703.1"/>
    <property type="molecule type" value="Genomic_DNA"/>
</dbReference>
<dbReference type="OrthoDB" id="3794564at2759"/>